<accession>A0A2K9EB68</accession>
<dbReference type="EMBL" id="CP025408">
    <property type="protein sequence ID" value="AUH32138.1"/>
    <property type="molecule type" value="Genomic_DNA"/>
</dbReference>
<organism evidence="1 2">
    <name type="scientific">Paracoccus tegillarcae</name>
    <dbReference type="NCBI Taxonomy" id="1529068"/>
    <lineage>
        <taxon>Bacteria</taxon>
        <taxon>Pseudomonadati</taxon>
        <taxon>Pseudomonadota</taxon>
        <taxon>Alphaproteobacteria</taxon>
        <taxon>Rhodobacterales</taxon>
        <taxon>Paracoccaceae</taxon>
        <taxon>Paracoccus</taxon>
    </lineage>
</organism>
<evidence type="ECO:0008006" key="3">
    <source>
        <dbReference type="Google" id="ProtNLM"/>
    </source>
</evidence>
<sequence>MPVKDHSAEPILNTEREEFLYFDGRTIASPAFRILVWCEGSWRDPGNRDSLWAISDLFFERWGAQLRNATFRTEAGLHKTLPVSDHVLNAAREALSGGKSDEPLDLRLAGWIDAPHFIESTPCLRVGESHGLAYLALELPHEAADLTQFSEQASQIIEAMALRCAVVGYGCFLPDYMESLMFNCPAMMQRKPAAIEVSPRGAAACLNPAVRAKAEDRPPHIADIGWRTMLGPVFQDTLPDLSQLQSLGCGISVSRRNGVTSITAGAEPGWGRVGADAELLAYRRIAEILSPFQIPLRLAQSHLFGAPTDDPEREARVRSYLRRFE</sequence>
<protein>
    <recommendedName>
        <fullName evidence="3">DUF3396 domain-containing protein</fullName>
    </recommendedName>
</protein>
<keyword evidence="2" id="KW-1185">Reference proteome</keyword>
<name>A0A2K9EB68_9RHOB</name>
<evidence type="ECO:0000313" key="1">
    <source>
        <dbReference type="EMBL" id="AUH32138.1"/>
    </source>
</evidence>
<evidence type="ECO:0000313" key="2">
    <source>
        <dbReference type="Proteomes" id="UP000233742"/>
    </source>
</evidence>
<dbReference type="OrthoDB" id="7854655at2"/>
<reference evidence="1 2" key="1">
    <citation type="submission" date="2017-12" db="EMBL/GenBank/DDBJ databases">
        <authorList>
            <person name="Hurst M.R.H."/>
        </authorList>
    </citation>
    <scope>NUCLEOTIDE SEQUENCE [LARGE SCALE GENOMIC DNA]</scope>
    <source>
        <strain evidence="1 2">BM15</strain>
    </source>
</reference>
<proteinExistence type="predicted"/>
<dbReference type="AlphaFoldDB" id="A0A2K9EB68"/>
<dbReference type="RefSeq" id="WP_101458817.1">
    <property type="nucleotide sequence ID" value="NZ_CP025408.1"/>
</dbReference>
<dbReference type="KEGG" id="paro:CUV01_00840"/>
<dbReference type="Proteomes" id="UP000233742">
    <property type="component" value="Chromosome"/>
</dbReference>
<gene>
    <name evidence="1" type="ORF">CUV01_00840</name>
</gene>